<evidence type="ECO:0000313" key="2">
    <source>
        <dbReference type="Proteomes" id="UP000663937"/>
    </source>
</evidence>
<protein>
    <submittedName>
        <fullName evidence="1">TIGR03089 family protein</fullName>
    </submittedName>
</protein>
<dbReference type="Gene3D" id="3.40.50.12780">
    <property type="entry name" value="N-terminal domain of ligase-like"/>
    <property type="match status" value="1"/>
</dbReference>
<dbReference type="InterPro" id="IPR017523">
    <property type="entry name" value="Rv3268"/>
</dbReference>
<dbReference type="AlphaFoldDB" id="A0A8A4ZH16"/>
<dbReference type="InterPro" id="IPR042099">
    <property type="entry name" value="ANL_N_sf"/>
</dbReference>
<dbReference type="SUPFAM" id="SSF56801">
    <property type="entry name" value="Acetyl-CoA synthetase-like"/>
    <property type="match status" value="1"/>
</dbReference>
<proteinExistence type="predicted"/>
<sequence>MNQPSRVAEILALLTADPGRPRLTWYGGAGERIELSGAVLANWVSKTTNLLVEEFDGAPGVRVGLDLPAHWRTAVWAFAAWRCGACVVLGPGAADCDVVVTDRPDRHAGAAQLVAVALPGLARRFAGPMPPGTIDAAGAVMTYGDVVGWAPPVEASASALDGAGGVISHAELVPWSLATTASPGARTLVPAGAGRDDDVAAMLRTVTGVLAGAGSVVLVGAEPAAELAQDPQRLARLVASERIDQGTSA</sequence>
<reference evidence="1" key="1">
    <citation type="submission" date="2021-03" db="EMBL/GenBank/DDBJ databases">
        <title>Pengzhenrongella sicca gen. nov., sp. nov., a new member of suborder Micrococcineae isolated from High-Arctic tundra soil.</title>
        <authorList>
            <person name="Peng F."/>
        </authorList>
    </citation>
    <scope>NUCLEOTIDE SEQUENCE</scope>
    <source>
        <strain evidence="1">LRZ-2</strain>
    </source>
</reference>
<keyword evidence="2" id="KW-1185">Reference proteome</keyword>
<dbReference type="NCBIfam" id="TIGR03089">
    <property type="entry name" value="TIGR03089 family protein"/>
    <property type="match status" value="1"/>
</dbReference>
<organism evidence="1 2">
    <name type="scientific">Pengzhenrongella sicca</name>
    <dbReference type="NCBI Taxonomy" id="2819238"/>
    <lineage>
        <taxon>Bacteria</taxon>
        <taxon>Bacillati</taxon>
        <taxon>Actinomycetota</taxon>
        <taxon>Actinomycetes</taxon>
        <taxon>Micrococcales</taxon>
        <taxon>Pengzhenrongella</taxon>
    </lineage>
</organism>
<name>A0A8A4ZH16_9MICO</name>
<gene>
    <name evidence="1" type="ORF">J4E96_04395</name>
</gene>
<dbReference type="RefSeq" id="WP_227424579.1">
    <property type="nucleotide sequence ID" value="NZ_CP071868.1"/>
</dbReference>
<dbReference type="EMBL" id="CP071868">
    <property type="protein sequence ID" value="QTE30253.1"/>
    <property type="molecule type" value="Genomic_DNA"/>
</dbReference>
<accession>A0A8A4ZH16</accession>
<dbReference type="Proteomes" id="UP000663937">
    <property type="component" value="Chromosome"/>
</dbReference>
<dbReference type="KEGG" id="psic:J4E96_04395"/>
<evidence type="ECO:0000313" key="1">
    <source>
        <dbReference type="EMBL" id="QTE30253.1"/>
    </source>
</evidence>